<dbReference type="FunFam" id="3.30.390.110:FF:000002">
    <property type="entry name" value="60S ribosomal protein L28"/>
    <property type="match status" value="1"/>
</dbReference>
<evidence type="ECO:0000256" key="1">
    <source>
        <dbReference type="ARBA" id="ARBA00007926"/>
    </source>
</evidence>
<dbReference type="Ensembl" id="ENSEBUT00000015060.1">
    <property type="protein sequence ID" value="ENSEBUP00000014484.1"/>
    <property type="gene ID" value="ENSEBUG00000009129.1"/>
</dbReference>
<organism evidence="7 8">
    <name type="scientific">Eptatretus burgeri</name>
    <name type="common">Inshore hagfish</name>
    <dbReference type="NCBI Taxonomy" id="7764"/>
    <lineage>
        <taxon>Eukaryota</taxon>
        <taxon>Metazoa</taxon>
        <taxon>Chordata</taxon>
        <taxon>Craniata</taxon>
        <taxon>Vertebrata</taxon>
        <taxon>Cyclostomata</taxon>
        <taxon>Myxini</taxon>
        <taxon>Myxiniformes</taxon>
        <taxon>Myxinidae</taxon>
        <taxon>Eptatretinae</taxon>
        <taxon>Eptatretus</taxon>
    </lineage>
</organism>
<dbReference type="Pfam" id="PF01778">
    <property type="entry name" value="Ribosomal_L28e"/>
    <property type="match status" value="1"/>
</dbReference>
<dbReference type="GO" id="GO:0006412">
    <property type="term" value="P:translation"/>
    <property type="evidence" value="ECO:0007669"/>
    <property type="project" value="InterPro"/>
</dbReference>
<feature type="domain" description="Ribosomal eL28/Mak16" evidence="6">
    <location>
        <begin position="5"/>
        <end position="108"/>
    </location>
</feature>
<dbReference type="AlphaFoldDB" id="A0A8C4QG50"/>
<dbReference type="GO" id="GO:1990904">
    <property type="term" value="C:ribonucleoprotein complex"/>
    <property type="evidence" value="ECO:0007669"/>
    <property type="project" value="UniProtKB-KW"/>
</dbReference>
<dbReference type="PANTHER" id="PTHR10544">
    <property type="entry name" value="60S RIBOSOMAL PROTEIN L28"/>
    <property type="match status" value="1"/>
</dbReference>
<keyword evidence="2" id="KW-0689">Ribosomal protein</keyword>
<reference evidence="7" key="1">
    <citation type="submission" date="2025-08" db="UniProtKB">
        <authorList>
            <consortium name="Ensembl"/>
        </authorList>
    </citation>
    <scope>IDENTIFICATION</scope>
</reference>
<dbReference type="GO" id="GO:0003735">
    <property type="term" value="F:structural constituent of ribosome"/>
    <property type="evidence" value="ECO:0007669"/>
    <property type="project" value="InterPro"/>
</dbReference>
<comment type="similarity">
    <text evidence="1">Belongs to the eukaryotic ribosomal protein eL28 family.</text>
</comment>
<evidence type="ECO:0000256" key="5">
    <source>
        <dbReference type="ARBA" id="ARBA00035330"/>
    </source>
</evidence>
<dbReference type="InterPro" id="IPR002672">
    <property type="entry name" value="Ribosomal_eL28"/>
</dbReference>
<evidence type="ECO:0000313" key="7">
    <source>
        <dbReference type="Ensembl" id="ENSEBUP00000014484.1"/>
    </source>
</evidence>
<dbReference type="OMA" id="FGGIQFN"/>
<sequence>MSAELQWMIVRKWSNFMIKRNHLAFSTEPNNLKQRHSFRYNGLLHQKTIGIEPGPDNKGVVLVLKKRHGQRKPATSYTSTIINKHPRTTLASVRNTIRKNHYRRDLRMCKRVMISQKREYISLKAISLE</sequence>
<evidence type="ECO:0000256" key="3">
    <source>
        <dbReference type="ARBA" id="ARBA00023274"/>
    </source>
</evidence>
<protein>
    <recommendedName>
        <fullName evidence="4">Large ribosomal subunit protein eL28</fullName>
    </recommendedName>
    <alternativeName>
        <fullName evidence="5">60S ribosomal protein L28</fullName>
    </alternativeName>
</protein>
<evidence type="ECO:0000259" key="6">
    <source>
        <dbReference type="Pfam" id="PF01778"/>
    </source>
</evidence>
<name>A0A8C4QG50_EPTBU</name>
<dbReference type="InterPro" id="IPR029004">
    <property type="entry name" value="Ribosomal_eL28/Mak16"/>
</dbReference>
<evidence type="ECO:0000313" key="8">
    <source>
        <dbReference type="Proteomes" id="UP000694388"/>
    </source>
</evidence>
<dbReference type="GO" id="GO:0005840">
    <property type="term" value="C:ribosome"/>
    <property type="evidence" value="ECO:0007669"/>
    <property type="project" value="UniProtKB-KW"/>
</dbReference>
<accession>A0A8C4QG50</accession>
<keyword evidence="8" id="KW-1185">Reference proteome</keyword>
<proteinExistence type="inferred from homology"/>
<evidence type="ECO:0000256" key="4">
    <source>
        <dbReference type="ARBA" id="ARBA00035223"/>
    </source>
</evidence>
<evidence type="ECO:0000256" key="2">
    <source>
        <dbReference type="ARBA" id="ARBA00022980"/>
    </source>
</evidence>
<dbReference type="GeneTree" id="ENSGT00390000008732"/>
<keyword evidence="3" id="KW-0687">Ribonucleoprotein</keyword>
<reference evidence="7" key="2">
    <citation type="submission" date="2025-09" db="UniProtKB">
        <authorList>
            <consortium name="Ensembl"/>
        </authorList>
    </citation>
    <scope>IDENTIFICATION</scope>
</reference>
<dbReference type="Gene3D" id="3.30.390.110">
    <property type="match status" value="1"/>
</dbReference>
<dbReference type="Proteomes" id="UP000694388">
    <property type="component" value="Unplaced"/>
</dbReference>